<dbReference type="Proteomes" id="UP000018209">
    <property type="component" value="Unassembled WGS sequence"/>
</dbReference>
<keyword evidence="4 7" id="KW-0238">DNA-binding</keyword>
<dbReference type="RefSeq" id="WP_035729095.1">
    <property type="nucleotide sequence ID" value="NZ_BASM01000003.1"/>
</dbReference>
<organism evidence="10 11">
    <name type="scientific">Gluconobacter thailandicus NBRC 3257</name>
    <dbReference type="NCBI Taxonomy" id="1381097"/>
    <lineage>
        <taxon>Bacteria</taxon>
        <taxon>Pseudomonadati</taxon>
        <taxon>Pseudomonadota</taxon>
        <taxon>Alphaproteobacteria</taxon>
        <taxon>Acetobacterales</taxon>
        <taxon>Acetobacteraceae</taxon>
        <taxon>Gluconobacter</taxon>
    </lineage>
</organism>
<feature type="modified residue" description="4-aspartylphosphate" evidence="6">
    <location>
        <position position="52"/>
    </location>
</feature>
<reference evidence="10 11" key="1">
    <citation type="submission" date="2013-08" db="EMBL/GenBank/DDBJ databases">
        <title>Gluconobacter thailandicus NBRC 3257 whole genome sequence.</title>
        <authorList>
            <person name="Matsutani M."/>
            <person name="Yakushi T."/>
            <person name="Matsushita K."/>
        </authorList>
    </citation>
    <scope>NUCLEOTIDE SEQUENCE [LARGE SCALE GENOMIC DNA]</scope>
    <source>
        <strain evidence="10 11">NBRC 3257</strain>
    </source>
</reference>
<keyword evidence="11" id="KW-1185">Reference proteome</keyword>
<evidence type="ECO:0000313" key="11">
    <source>
        <dbReference type="Proteomes" id="UP000018209"/>
    </source>
</evidence>
<evidence type="ECO:0000256" key="6">
    <source>
        <dbReference type="PROSITE-ProRule" id="PRU00169"/>
    </source>
</evidence>
<dbReference type="PANTHER" id="PTHR48111">
    <property type="entry name" value="REGULATOR OF RPOS"/>
    <property type="match status" value="1"/>
</dbReference>
<evidence type="ECO:0000259" key="9">
    <source>
        <dbReference type="PROSITE" id="PS51755"/>
    </source>
</evidence>
<evidence type="ECO:0000313" key="10">
    <source>
        <dbReference type="EMBL" id="GAD25302.1"/>
    </source>
</evidence>
<dbReference type="InterPro" id="IPR001867">
    <property type="entry name" value="OmpR/PhoB-type_DNA-bd"/>
</dbReference>
<sequence>MPHLLIVGDDQNALTLLTSFLQKHNYYVSVAKDGDAMFKTLRMRTVDLVILDAMWPKKNGFSVCQRLRTSSKIPVVMLSDQIVGLGMDDDDYLIEPFDQRELLARVKAVLRRAAEPISVTARIPTSPTLKFGTWPLNGARHEFYSADNSVVFLPSSEFDLRVSFVEHSQRVLTGS</sequence>
<dbReference type="Gene3D" id="3.40.50.2300">
    <property type="match status" value="1"/>
</dbReference>
<dbReference type="EMBL" id="BASM01000003">
    <property type="protein sequence ID" value="GAD25302.1"/>
    <property type="molecule type" value="Genomic_DNA"/>
</dbReference>
<dbReference type="InterPro" id="IPR001789">
    <property type="entry name" value="Sig_transdc_resp-reg_receiver"/>
</dbReference>
<gene>
    <name evidence="10" type="ORF">NBRC3257_0301</name>
</gene>
<comment type="caution">
    <text evidence="10">The sequence shown here is derived from an EMBL/GenBank/DDBJ whole genome shotgun (WGS) entry which is preliminary data.</text>
</comment>
<name>A0ABQ0ISX1_GLUTH</name>
<proteinExistence type="predicted"/>
<evidence type="ECO:0000256" key="5">
    <source>
        <dbReference type="ARBA" id="ARBA00023163"/>
    </source>
</evidence>
<dbReference type="InterPro" id="IPR039420">
    <property type="entry name" value="WalR-like"/>
</dbReference>
<evidence type="ECO:0000256" key="2">
    <source>
        <dbReference type="ARBA" id="ARBA00023012"/>
    </source>
</evidence>
<feature type="DNA-binding region" description="OmpR/PhoB-type" evidence="7">
    <location>
        <begin position="126"/>
        <end position="175"/>
    </location>
</feature>
<dbReference type="InterPro" id="IPR011006">
    <property type="entry name" value="CheY-like_superfamily"/>
</dbReference>
<keyword evidence="2" id="KW-0902">Two-component regulatory system</keyword>
<accession>A0ABQ0ISX1</accession>
<dbReference type="Pfam" id="PF00072">
    <property type="entry name" value="Response_reg"/>
    <property type="match status" value="1"/>
</dbReference>
<evidence type="ECO:0000259" key="8">
    <source>
        <dbReference type="PROSITE" id="PS50110"/>
    </source>
</evidence>
<keyword evidence="1 6" id="KW-0597">Phosphoprotein</keyword>
<evidence type="ECO:0000256" key="3">
    <source>
        <dbReference type="ARBA" id="ARBA00023015"/>
    </source>
</evidence>
<dbReference type="PROSITE" id="PS50110">
    <property type="entry name" value="RESPONSE_REGULATORY"/>
    <property type="match status" value="1"/>
</dbReference>
<keyword evidence="5" id="KW-0804">Transcription</keyword>
<protein>
    <submittedName>
        <fullName evidence="10">Two component response regulator</fullName>
    </submittedName>
</protein>
<feature type="domain" description="Response regulatory" evidence="8">
    <location>
        <begin position="3"/>
        <end position="110"/>
    </location>
</feature>
<evidence type="ECO:0000256" key="7">
    <source>
        <dbReference type="PROSITE-ProRule" id="PRU01091"/>
    </source>
</evidence>
<dbReference type="PANTHER" id="PTHR48111:SF4">
    <property type="entry name" value="DNA-BINDING DUAL TRANSCRIPTIONAL REGULATOR OMPR"/>
    <property type="match status" value="1"/>
</dbReference>
<dbReference type="PROSITE" id="PS51755">
    <property type="entry name" value="OMPR_PHOB"/>
    <property type="match status" value="1"/>
</dbReference>
<feature type="domain" description="OmpR/PhoB-type" evidence="9">
    <location>
        <begin position="126"/>
        <end position="175"/>
    </location>
</feature>
<dbReference type="SUPFAM" id="SSF52172">
    <property type="entry name" value="CheY-like"/>
    <property type="match status" value="1"/>
</dbReference>
<evidence type="ECO:0000256" key="1">
    <source>
        <dbReference type="ARBA" id="ARBA00022553"/>
    </source>
</evidence>
<dbReference type="Gene3D" id="6.10.250.690">
    <property type="match status" value="1"/>
</dbReference>
<evidence type="ECO:0000256" key="4">
    <source>
        <dbReference type="ARBA" id="ARBA00023125"/>
    </source>
</evidence>
<keyword evidence="3" id="KW-0805">Transcription regulation</keyword>
<dbReference type="SMART" id="SM00448">
    <property type="entry name" value="REC"/>
    <property type="match status" value="1"/>
</dbReference>